<accession>A0A3A9ZG63</accession>
<evidence type="ECO:0000313" key="2">
    <source>
        <dbReference type="Proteomes" id="UP000281726"/>
    </source>
</evidence>
<dbReference type="EMBL" id="RBAK01000004">
    <property type="protein sequence ID" value="RKN47532.1"/>
    <property type="molecule type" value="Genomic_DNA"/>
</dbReference>
<protein>
    <submittedName>
        <fullName evidence="1">Uncharacterized protein</fullName>
    </submittedName>
</protein>
<proteinExistence type="predicted"/>
<name>A0A3A9ZG63_9ACTN</name>
<organism evidence="1 2">
    <name type="scientific">Micromonospora endolithica</name>
    <dbReference type="NCBI Taxonomy" id="230091"/>
    <lineage>
        <taxon>Bacteria</taxon>
        <taxon>Bacillati</taxon>
        <taxon>Actinomycetota</taxon>
        <taxon>Actinomycetes</taxon>
        <taxon>Micromonosporales</taxon>
        <taxon>Micromonosporaceae</taxon>
        <taxon>Micromonospora</taxon>
    </lineage>
</organism>
<dbReference type="Proteomes" id="UP000281726">
    <property type="component" value="Unassembled WGS sequence"/>
</dbReference>
<keyword evidence="2" id="KW-1185">Reference proteome</keyword>
<dbReference type="AlphaFoldDB" id="A0A3A9ZG63"/>
<sequence length="197" mass="22166">MENVQPGRSTQFRTRIFRYAWLDSHTLIYVHGARPRLLDITSGDTRPFGPGLRNQARHGVSGATAELQALAELPADHLWEYYGDLQVVGDDVWFSATLTEQRGSRRVNGLFRANPEGTNWSLTATMAPNDRIEGFFALPDRSVLIAVATYRGTTIIDRSQKTLGPMAEFLTSGWIPMRNSHQPTFGFHRLPGRPEVR</sequence>
<gene>
    <name evidence="1" type="ORF">D7223_12170</name>
</gene>
<evidence type="ECO:0000313" key="1">
    <source>
        <dbReference type="EMBL" id="RKN47532.1"/>
    </source>
</evidence>
<reference evidence="1 2" key="1">
    <citation type="journal article" date="2004" name="Syst. Appl. Microbiol.">
        <title>Cryptoendolithic actinomycetes from antarctic sandstone rock samples: Micromonospora endolithica sp. nov. and two isolates related to Micromonospora coerulea Jensen 1932.</title>
        <authorList>
            <person name="Hirsch P."/>
            <person name="Mevs U."/>
            <person name="Kroppenstedt R.M."/>
            <person name="Schumann P."/>
            <person name="Stackebrandt E."/>
        </authorList>
    </citation>
    <scope>NUCLEOTIDE SEQUENCE [LARGE SCALE GENOMIC DNA]</scope>
    <source>
        <strain evidence="1 2">JCM 12677</strain>
    </source>
</reference>
<comment type="caution">
    <text evidence="1">The sequence shown here is derived from an EMBL/GenBank/DDBJ whole genome shotgun (WGS) entry which is preliminary data.</text>
</comment>